<feature type="binding site" evidence="8">
    <location>
        <position position="58"/>
    </location>
    <ligand>
        <name>ATP</name>
        <dbReference type="ChEBI" id="CHEBI:30616"/>
    </ligand>
</feature>
<keyword evidence="6 8" id="KW-0067">ATP-binding</keyword>
<proteinExistence type="predicted"/>
<feature type="region of interest" description="Disordered" evidence="9">
    <location>
        <begin position="506"/>
        <end position="569"/>
    </location>
</feature>
<evidence type="ECO:0000259" key="10">
    <source>
        <dbReference type="PROSITE" id="PS50011"/>
    </source>
</evidence>
<dbReference type="SMART" id="SM00220">
    <property type="entry name" value="S_TKc"/>
    <property type="match status" value="1"/>
</dbReference>
<dbReference type="InterPro" id="IPR017441">
    <property type="entry name" value="Protein_kinase_ATP_BS"/>
</dbReference>
<protein>
    <recommendedName>
        <fullName evidence="1">non-specific serine/threonine protein kinase</fullName>
        <ecNumber evidence="1">2.7.11.1</ecNumber>
    </recommendedName>
    <alternativeName>
        <fullName evidence="7">Autophagy-related protein 1</fullName>
    </alternativeName>
</protein>
<dbReference type="InterPro" id="IPR008271">
    <property type="entry name" value="Ser/Thr_kinase_AS"/>
</dbReference>
<keyword evidence="4 8" id="KW-0547">Nucleotide-binding</keyword>
<accession>A0A8H7EX95</accession>
<dbReference type="GO" id="GO:0034727">
    <property type="term" value="P:piecemeal microautophagy of the nucleus"/>
    <property type="evidence" value="ECO:0007669"/>
    <property type="project" value="TreeGrafter"/>
</dbReference>
<feature type="compositionally biased region" description="Low complexity" evidence="9">
    <location>
        <begin position="602"/>
        <end position="614"/>
    </location>
</feature>
<dbReference type="GO" id="GO:0004674">
    <property type="term" value="F:protein serine/threonine kinase activity"/>
    <property type="evidence" value="ECO:0007669"/>
    <property type="project" value="UniProtKB-KW"/>
</dbReference>
<feature type="compositionally biased region" description="Polar residues" evidence="9">
    <location>
        <begin position="530"/>
        <end position="546"/>
    </location>
</feature>
<dbReference type="InterPro" id="IPR048941">
    <property type="entry name" value="ATG1-like_MIT2"/>
</dbReference>
<keyword evidence="3" id="KW-0808">Transferase</keyword>
<evidence type="ECO:0000313" key="12">
    <source>
        <dbReference type="Proteomes" id="UP000629468"/>
    </source>
</evidence>
<dbReference type="FunFam" id="3.30.200.20:FF:000003">
    <property type="entry name" value="Non-specific serine/threonine protein kinase"/>
    <property type="match status" value="1"/>
</dbReference>
<evidence type="ECO:0000256" key="4">
    <source>
        <dbReference type="ARBA" id="ARBA00022741"/>
    </source>
</evidence>
<feature type="region of interest" description="Disordered" evidence="9">
    <location>
        <begin position="356"/>
        <end position="444"/>
    </location>
</feature>
<dbReference type="GO" id="GO:0034045">
    <property type="term" value="C:phagophore assembly site membrane"/>
    <property type="evidence" value="ECO:0007669"/>
    <property type="project" value="TreeGrafter"/>
</dbReference>
<dbReference type="GO" id="GO:0000045">
    <property type="term" value="P:autophagosome assembly"/>
    <property type="evidence" value="ECO:0007669"/>
    <property type="project" value="TreeGrafter"/>
</dbReference>
<feature type="compositionally biased region" description="Basic and acidic residues" evidence="9">
    <location>
        <begin position="683"/>
        <end position="693"/>
    </location>
</feature>
<dbReference type="InterPro" id="IPR011009">
    <property type="entry name" value="Kinase-like_dom_sf"/>
</dbReference>
<feature type="region of interest" description="Disordered" evidence="9">
    <location>
        <begin position="678"/>
        <end position="700"/>
    </location>
</feature>
<dbReference type="PROSITE" id="PS50011">
    <property type="entry name" value="PROTEIN_KINASE_DOM"/>
    <property type="match status" value="1"/>
</dbReference>
<dbReference type="InterPro" id="IPR022708">
    <property type="entry name" value="Atg1-like_tMIT"/>
</dbReference>
<feature type="compositionally biased region" description="Low complexity" evidence="9">
    <location>
        <begin position="552"/>
        <end position="569"/>
    </location>
</feature>
<dbReference type="PANTHER" id="PTHR24348:SF22">
    <property type="entry name" value="NON-SPECIFIC SERINE_THREONINE PROTEIN KINASE"/>
    <property type="match status" value="1"/>
</dbReference>
<sequence>MNPATSPSVTASAAASSKRFAGAQELRPYVIVGDIGKGSFATVYKGYHEETHQQVAVKTVVTDKLSSKLFENLQSEIQILKSLSHRHITRLIDIIRAEKNVYLIMEFCAGGDLTNYIKKRGRVDGLQYVPSPGAPPQYYPHPLTGGLDEVVVRSFLRQLARALKFLRHRNLIHRDIKPQNLLLNPALPEELARGHPLGVPILKVADFGFARSLPNAMMAETLCGSPLYMAPEILRYEKYDAKADLWSVGAVLYEMAVGKPPFRANNHIELLKKIEHAKSIKFPDEDISPRKHPAHTGKEEPLVVPEDIKQLIRTLLKRQPAERSSFDEFFNSNALAKSKFPRPKDMEILSLQDSAVGEGETMNDSRGWPGRPPTPEHHKIIPPEVLDPKAMIPPSRFNFRRPSVGSPLSPREPPQPSVDGSPKDGSLKATNDALPKINTSKERGTLDVGKTAFPTMDNNRRRRMLTTDESFIPGETEEDGVLRREYVLVDDTRAVEFNRAVDELSARPRRPLHDRRMPPTPSTEEYPPDGSSNPPSATSNATNNITFPPAPNTALTAPPLSSSPSSLASRAASNALHRALNLASKKLFGTSRQSTHSHSHSHSYTNSQSSATSSPRKPIIALDSDGATIGRGGPNGERDPMEDELLANLEELAQKTDVLTNWGDEMYEYVKAIPQKPLPDPTKFTKREGEPEKHARKRKHADMEAEYNAVTCVAVYMLLMSFSQKGINMLKQFQEHMGMKYPEDDYVVSEGFDDALNWFKEHFMKCNERAALVKTWLPAQYDGPKAWLDQLVYDRALVLSRTAARKELLDQASAPDECEKLYEESLWCLYALQDDLLQTGNPFMEEDRETIATWIKRTKLRLVRCRARMVMNDRDRLNDARADSNLADVARIPAPWDVKPPTGDDVANGNQVLQVINTSS</sequence>
<evidence type="ECO:0000256" key="2">
    <source>
        <dbReference type="ARBA" id="ARBA00022527"/>
    </source>
</evidence>
<dbReference type="InterPro" id="IPR045269">
    <property type="entry name" value="Atg1-like"/>
</dbReference>
<evidence type="ECO:0000313" key="11">
    <source>
        <dbReference type="EMBL" id="KAF7762083.1"/>
    </source>
</evidence>
<dbReference type="AlphaFoldDB" id="A0A8H7EX95"/>
<dbReference type="PROSITE" id="PS00108">
    <property type="entry name" value="PROTEIN_KINASE_ST"/>
    <property type="match status" value="1"/>
</dbReference>
<dbReference type="GO" id="GO:0005829">
    <property type="term" value="C:cytosol"/>
    <property type="evidence" value="ECO:0007669"/>
    <property type="project" value="TreeGrafter"/>
</dbReference>
<keyword evidence="5" id="KW-0418">Kinase</keyword>
<dbReference type="PROSITE" id="PS00107">
    <property type="entry name" value="PROTEIN_KINASE_ATP"/>
    <property type="match status" value="1"/>
</dbReference>
<evidence type="ECO:0000256" key="7">
    <source>
        <dbReference type="ARBA" id="ARBA00030237"/>
    </source>
</evidence>
<name>A0A8H7EX95_AGABI</name>
<feature type="domain" description="Protein kinase" evidence="10">
    <location>
        <begin position="29"/>
        <end position="335"/>
    </location>
</feature>
<organism evidence="11 12">
    <name type="scientific">Agaricus bisporus var. burnettii</name>
    <dbReference type="NCBI Taxonomy" id="192524"/>
    <lineage>
        <taxon>Eukaryota</taxon>
        <taxon>Fungi</taxon>
        <taxon>Dikarya</taxon>
        <taxon>Basidiomycota</taxon>
        <taxon>Agaricomycotina</taxon>
        <taxon>Agaricomycetes</taxon>
        <taxon>Agaricomycetidae</taxon>
        <taxon>Agaricales</taxon>
        <taxon>Agaricineae</taxon>
        <taxon>Agaricaceae</taxon>
        <taxon>Agaricus</taxon>
    </lineage>
</organism>
<evidence type="ECO:0000256" key="5">
    <source>
        <dbReference type="ARBA" id="ARBA00022777"/>
    </source>
</evidence>
<evidence type="ECO:0000256" key="9">
    <source>
        <dbReference type="SAM" id="MobiDB-lite"/>
    </source>
</evidence>
<dbReference type="InterPro" id="IPR000719">
    <property type="entry name" value="Prot_kinase_dom"/>
</dbReference>
<feature type="region of interest" description="Disordered" evidence="9">
    <location>
        <begin position="589"/>
        <end position="641"/>
    </location>
</feature>
<dbReference type="GO" id="GO:0061709">
    <property type="term" value="P:reticulophagy"/>
    <property type="evidence" value="ECO:0007669"/>
    <property type="project" value="TreeGrafter"/>
</dbReference>
<dbReference type="GO" id="GO:0010506">
    <property type="term" value="P:regulation of autophagy"/>
    <property type="evidence" value="ECO:0007669"/>
    <property type="project" value="InterPro"/>
</dbReference>
<comment type="caution">
    <text evidence="11">The sequence shown here is derived from an EMBL/GenBank/DDBJ whole genome shotgun (WGS) entry which is preliminary data.</text>
</comment>
<evidence type="ECO:0000256" key="8">
    <source>
        <dbReference type="PROSITE-ProRule" id="PRU10141"/>
    </source>
</evidence>
<dbReference type="Proteomes" id="UP000629468">
    <property type="component" value="Unassembled WGS sequence"/>
</dbReference>
<dbReference type="Pfam" id="PF00069">
    <property type="entry name" value="Pkinase"/>
    <property type="match status" value="1"/>
</dbReference>
<dbReference type="EC" id="2.7.11.1" evidence="1"/>
<dbReference type="PANTHER" id="PTHR24348">
    <property type="entry name" value="SERINE/THREONINE-PROTEIN KINASE UNC-51-RELATED"/>
    <property type="match status" value="1"/>
</dbReference>
<evidence type="ECO:0000256" key="1">
    <source>
        <dbReference type="ARBA" id="ARBA00012513"/>
    </source>
</evidence>
<dbReference type="CDD" id="cd14009">
    <property type="entry name" value="STKc_ATG1_ULK_like"/>
    <property type="match status" value="1"/>
</dbReference>
<dbReference type="EMBL" id="JABXXO010000012">
    <property type="protein sequence ID" value="KAF7762083.1"/>
    <property type="molecule type" value="Genomic_DNA"/>
</dbReference>
<dbReference type="GO" id="GO:0042594">
    <property type="term" value="P:response to starvation"/>
    <property type="evidence" value="ECO:0007669"/>
    <property type="project" value="TreeGrafter"/>
</dbReference>
<dbReference type="SUPFAM" id="SSF56112">
    <property type="entry name" value="Protein kinase-like (PK-like)"/>
    <property type="match status" value="1"/>
</dbReference>
<evidence type="ECO:0000256" key="3">
    <source>
        <dbReference type="ARBA" id="ARBA00022679"/>
    </source>
</evidence>
<evidence type="ECO:0000256" key="6">
    <source>
        <dbReference type="ARBA" id="ARBA00022840"/>
    </source>
</evidence>
<dbReference type="Pfam" id="PF21127">
    <property type="entry name" value="ATG1-like_MIT2"/>
    <property type="match status" value="1"/>
</dbReference>
<keyword evidence="2" id="KW-0723">Serine/threonine-protein kinase</keyword>
<dbReference type="Pfam" id="PF12063">
    <property type="entry name" value="ATG1-like_MIT1"/>
    <property type="match status" value="1"/>
</dbReference>
<dbReference type="GO" id="GO:0000422">
    <property type="term" value="P:autophagy of mitochondrion"/>
    <property type="evidence" value="ECO:0007669"/>
    <property type="project" value="TreeGrafter"/>
</dbReference>
<dbReference type="GO" id="GO:0005776">
    <property type="term" value="C:autophagosome"/>
    <property type="evidence" value="ECO:0007669"/>
    <property type="project" value="TreeGrafter"/>
</dbReference>
<reference evidence="11 12" key="1">
    <citation type="journal article" name="Sci. Rep.">
        <title>Telomere-to-telomere assembled and centromere annotated genomes of the two main subspecies of the button mushroom Agaricus bisporus reveal especially polymorphic chromosome ends.</title>
        <authorList>
            <person name="Sonnenberg A.S.M."/>
            <person name="Sedaghat-Telgerd N."/>
            <person name="Lavrijssen B."/>
            <person name="Ohm R.A."/>
            <person name="Hendrickx P.M."/>
            <person name="Scholtmeijer K."/>
            <person name="Baars J.J.P."/>
            <person name="van Peer A."/>
        </authorList>
    </citation>
    <scope>NUCLEOTIDE SEQUENCE [LARGE SCALE GENOMIC DNA]</scope>
    <source>
        <strain evidence="11 12">H119_p4</strain>
    </source>
</reference>
<dbReference type="Gene3D" id="1.10.510.10">
    <property type="entry name" value="Transferase(Phosphotransferase) domain 1"/>
    <property type="match status" value="1"/>
</dbReference>
<gene>
    <name evidence="11" type="ORF">Agabi119p4_8676</name>
</gene>
<dbReference type="GO" id="GO:0005524">
    <property type="term" value="F:ATP binding"/>
    <property type="evidence" value="ECO:0007669"/>
    <property type="project" value="UniProtKB-UniRule"/>
</dbReference>